<accession>A0A5C6QHV9</accession>
<dbReference type="OrthoDB" id="9763659at2"/>
<keyword evidence="1" id="KW-0547">Nucleotide-binding</keyword>
<dbReference type="GO" id="GO:0003678">
    <property type="term" value="F:DNA helicase activity"/>
    <property type="evidence" value="ECO:0007669"/>
    <property type="project" value="UniProtKB-ARBA"/>
</dbReference>
<dbReference type="Pfam" id="PF13604">
    <property type="entry name" value="AAA_30"/>
    <property type="match status" value="1"/>
</dbReference>
<keyword evidence="5" id="KW-1185">Reference proteome</keyword>
<name>A0A5C6QHV9_9GAMM</name>
<dbReference type="PANTHER" id="PTHR43788:SF6">
    <property type="entry name" value="DNA HELICASE B"/>
    <property type="match status" value="1"/>
</dbReference>
<keyword evidence="2" id="KW-0067">ATP-binding</keyword>
<dbReference type="AlphaFoldDB" id="A0A5C6QHV9"/>
<organism evidence="4 5">
    <name type="scientific">Colwellia demingiae</name>
    <dbReference type="NCBI Taxonomy" id="89401"/>
    <lineage>
        <taxon>Bacteria</taxon>
        <taxon>Pseudomonadati</taxon>
        <taxon>Pseudomonadota</taxon>
        <taxon>Gammaproteobacteria</taxon>
        <taxon>Alteromonadales</taxon>
        <taxon>Colwelliaceae</taxon>
        <taxon>Colwellia</taxon>
    </lineage>
</organism>
<dbReference type="Pfam" id="PF14490">
    <property type="entry name" value="HHH_RecD2"/>
    <property type="match status" value="1"/>
</dbReference>
<protein>
    <submittedName>
        <fullName evidence="4">AAA family ATPase</fullName>
    </submittedName>
</protein>
<dbReference type="InterPro" id="IPR050534">
    <property type="entry name" value="Coronavir_polyprotein_1ab"/>
</dbReference>
<evidence type="ECO:0000313" key="5">
    <source>
        <dbReference type="Proteomes" id="UP000321822"/>
    </source>
</evidence>
<comment type="caution">
    <text evidence="4">The sequence shown here is derived from an EMBL/GenBank/DDBJ whole genome shotgun (WGS) entry which is preliminary data.</text>
</comment>
<dbReference type="EMBL" id="VOLT01000004">
    <property type="protein sequence ID" value="TWX68479.1"/>
    <property type="molecule type" value="Genomic_DNA"/>
</dbReference>
<dbReference type="Proteomes" id="UP000321822">
    <property type="component" value="Unassembled WGS sequence"/>
</dbReference>
<dbReference type="CDD" id="cd18809">
    <property type="entry name" value="SF1_C_RecD"/>
    <property type="match status" value="1"/>
</dbReference>
<gene>
    <name evidence="4" type="ORF">ESZ36_08235</name>
</gene>
<dbReference type="InterPro" id="IPR027417">
    <property type="entry name" value="P-loop_NTPase"/>
</dbReference>
<evidence type="ECO:0000256" key="1">
    <source>
        <dbReference type="ARBA" id="ARBA00022741"/>
    </source>
</evidence>
<reference evidence="4 5" key="1">
    <citation type="submission" date="2019-07" db="EMBL/GenBank/DDBJ databases">
        <title>Genomes of sea-ice associated Colwellia species.</title>
        <authorList>
            <person name="Bowman J.P."/>
        </authorList>
    </citation>
    <scope>NUCLEOTIDE SEQUENCE [LARGE SCALE GENOMIC DNA]</scope>
    <source>
        <strain evidence="4 5">ACAM 459</strain>
    </source>
</reference>
<dbReference type="Gene3D" id="3.40.50.300">
    <property type="entry name" value="P-loop containing nucleotide triphosphate hydrolases"/>
    <property type="match status" value="2"/>
</dbReference>
<dbReference type="InterPro" id="IPR029493">
    <property type="entry name" value="RecD2-like_HHH"/>
</dbReference>
<dbReference type="CDD" id="cd17933">
    <property type="entry name" value="DEXSc_RecD-like"/>
    <property type="match status" value="1"/>
</dbReference>
<evidence type="ECO:0000313" key="4">
    <source>
        <dbReference type="EMBL" id="TWX68479.1"/>
    </source>
</evidence>
<evidence type="ECO:0000256" key="2">
    <source>
        <dbReference type="ARBA" id="ARBA00022840"/>
    </source>
</evidence>
<feature type="domain" description="ATP-dependent RecD2 DNA helicase-like helix-hairpin-helix" evidence="3">
    <location>
        <begin position="168"/>
        <end position="258"/>
    </location>
</feature>
<sequence>MKSLKLLKTTGSVTNLTGVVLSVSEIKRGKERYSATFRIKVGHYKFNTICHDTVLHYPPSVNDIWRVEGEHKNDVKCGPQFVVASGKRLIISNNTDQSIICDYIIQNKSFVGISNSWVKKLNNAFPKKLKQTLDSVEASVLVAHPKLKMPELLAESLLQSWLQCTFERKLLTFLINKNISINLLPQLINLYGLQAIENINSDPYRLLSFMPPQNALSHWRTLDSTAFKYFAINKKDPRRVISAIEAILYQAYDTNGHMALPIDIVQDTLINEGIEHDIGNILHHSEQNLLVHHQTGFIQSLGCWSLETIVARRLNALNGDKNSTNVDLQNSVLNDFERDQSLDNSTNEFKLNSIQLKAIELALKSNLSIINGGPNTGKTMVMLAIIRQYENQNKRIFVLSATESSVKRLAIEYGKKSENVSTFIGHIKESIKNSDLSQALIIIDMASMIDTATAYVLLKAIPNDCRLCLIGDDKLLPPIGAGILFHQLTAIPHLSITLNIPYNLGSEADLNQFKHAIYIRDIKTVKNIISPYQINPEANVTWHIPQIVARQSLCKAALNIWYDKKKMDKPLQIFSSSNRICQDINQEIQLIRNYKKSYDSKEVNDQKFIKGDPVIYENNNKELGISTGSIGKISEIFTPRKTVNFRECIIQVDFEEGSKYLTEEDCLSLKLSYCINVIKAQGCTFDDIIVIVDTNYPIDHSWLYTAVSFTKKSIVLISNAEFIEKSILSEQSNFSRHIGSKIKIKKGL</sequence>
<dbReference type="Gene3D" id="2.30.30.940">
    <property type="match status" value="1"/>
</dbReference>
<dbReference type="SUPFAM" id="SSF52540">
    <property type="entry name" value="P-loop containing nucleoside triphosphate hydrolases"/>
    <property type="match status" value="2"/>
</dbReference>
<dbReference type="RefSeq" id="WP_146786210.1">
    <property type="nucleotide sequence ID" value="NZ_VOLT01000004.1"/>
</dbReference>
<dbReference type="GO" id="GO:0005524">
    <property type="term" value="F:ATP binding"/>
    <property type="evidence" value="ECO:0007669"/>
    <property type="project" value="UniProtKB-KW"/>
</dbReference>
<evidence type="ECO:0000259" key="3">
    <source>
        <dbReference type="Pfam" id="PF14490"/>
    </source>
</evidence>
<proteinExistence type="predicted"/>
<dbReference type="PANTHER" id="PTHR43788">
    <property type="entry name" value="DNA2/NAM7 HELICASE FAMILY MEMBER"/>
    <property type="match status" value="1"/>
</dbReference>